<feature type="region of interest" description="Disordered" evidence="13">
    <location>
        <begin position="552"/>
        <end position="578"/>
    </location>
</feature>
<dbReference type="Pfam" id="PF00076">
    <property type="entry name" value="RRM_1"/>
    <property type="match status" value="1"/>
</dbReference>
<dbReference type="PANTHER" id="PTHR17250">
    <property type="entry name" value="NEGATIVE ELONGATION FACTOR E"/>
    <property type="match status" value="1"/>
</dbReference>
<evidence type="ECO:0000256" key="12">
    <source>
        <dbReference type="SAM" id="Coils"/>
    </source>
</evidence>
<evidence type="ECO:0000256" key="3">
    <source>
        <dbReference type="ARBA" id="ARBA00006120"/>
    </source>
</evidence>
<dbReference type="PROSITE" id="PS50102">
    <property type="entry name" value="RRM"/>
    <property type="match status" value="1"/>
</dbReference>
<comment type="similarity">
    <text evidence="3">Belongs to the RRM NELF-E family.</text>
</comment>
<dbReference type="AlphaFoldDB" id="A0A8J2Q5X3"/>
<dbReference type="PANTHER" id="PTHR17250:SF0">
    <property type="entry name" value="NEGATIVE ELONGATION FACTOR E"/>
    <property type="match status" value="1"/>
</dbReference>
<evidence type="ECO:0000256" key="10">
    <source>
        <dbReference type="ARBA" id="ARBA00023242"/>
    </source>
</evidence>
<feature type="compositionally biased region" description="Basic and acidic residues" evidence="13">
    <location>
        <begin position="137"/>
        <end position="166"/>
    </location>
</feature>
<dbReference type="InterPro" id="IPR035979">
    <property type="entry name" value="RBD_domain_sf"/>
</dbReference>
<feature type="compositionally biased region" description="Polar residues" evidence="13">
    <location>
        <begin position="169"/>
        <end position="185"/>
    </location>
</feature>
<dbReference type="GO" id="GO:0005694">
    <property type="term" value="C:chromosome"/>
    <property type="evidence" value="ECO:0007669"/>
    <property type="project" value="UniProtKB-SubCell"/>
</dbReference>
<evidence type="ECO:0000256" key="6">
    <source>
        <dbReference type="ARBA" id="ARBA00022491"/>
    </source>
</evidence>
<evidence type="ECO:0000313" key="15">
    <source>
        <dbReference type="EMBL" id="CAG9537816.1"/>
    </source>
</evidence>
<evidence type="ECO:0000256" key="2">
    <source>
        <dbReference type="ARBA" id="ARBA00004286"/>
    </source>
</evidence>
<dbReference type="GO" id="GO:0003723">
    <property type="term" value="F:RNA binding"/>
    <property type="evidence" value="ECO:0007669"/>
    <property type="project" value="UniProtKB-UniRule"/>
</dbReference>
<evidence type="ECO:0000256" key="4">
    <source>
        <dbReference type="ARBA" id="ARBA00014464"/>
    </source>
</evidence>
<keyword evidence="10" id="KW-0539">Nucleus</keyword>
<feature type="compositionally biased region" description="Basic residues" evidence="13">
    <location>
        <begin position="682"/>
        <end position="694"/>
    </location>
</feature>
<evidence type="ECO:0000259" key="14">
    <source>
        <dbReference type="PROSITE" id="PS50102"/>
    </source>
</evidence>
<keyword evidence="16" id="KW-1185">Reference proteome</keyword>
<feature type="region of interest" description="Disordered" evidence="13">
    <location>
        <begin position="605"/>
        <end position="718"/>
    </location>
</feature>
<reference evidence="15" key="1">
    <citation type="submission" date="2021-09" db="EMBL/GenBank/DDBJ databases">
        <authorList>
            <consortium name="Pathogen Informatics"/>
        </authorList>
    </citation>
    <scope>NUCLEOTIDE SEQUENCE</scope>
</reference>
<name>A0A8J2Q5X3_9BILA</name>
<dbReference type="Gene3D" id="3.30.70.330">
    <property type="match status" value="1"/>
</dbReference>
<feature type="region of interest" description="Disordered" evidence="13">
    <location>
        <begin position="362"/>
        <end position="421"/>
    </location>
</feature>
<gene>
    <name evidence="15" type="ORF">CJOHNSTONI_LOCUS7582</name>
</gene>
<feature type="region of interest" description="Disordered" evidence="13">
    <location>
        <begin position="437"/>
        <end position="456"/>
    </location>
</feature>
<feature type="compositionally biased region" description="Basic and acidic residues" evidence="13">
    <location>
        <begin position="366"/>
        <end position="411"/>
    </location>
</feature>
<feature type="compositionally biased region" description="Basic and acidic residues" evidence="13">
    <location>
        <begin position="616"/>
        <end position="642"/>
    </location>
</feature>
<sequence length="796" mass="88262">MRSLRDTGLLFPSTFSSDEKRLKEIFEKLRTIRKAIAATNKVNVNATVGDNLKTERKTTKRHLQQAEEATEEVKRKVLIGAMSFKKVDERKDSFKRSSLVGRRRGSGKAKIDSDTVINSNTEFLPPSADNGNNKPLSSDDHSGTKKKSEEPSDSLDTHKSPIDFDTGKSAASNVPGTSGSSSTSKRILASGTSSSSDTCVSVASDTFDTYKARDGSSSFDNYKPINLSDSGDFDASGPSPFDIYKPTSIGGNEFDNYKSGSAQPFSFDTTSGSSPFIGFERPKPCRGPCLYIRGYDLVADSLQNVFSKYGVINRVFVEERQKSAFITYATTEEAEAAIKEMDGNMVNGITLRVSFARRQNQCGDSGHFRSSESFDRGNDGDEKNYSNRSRSERSGRFLGNERIRFRGEKSGRGRGRGRMCESGESLLSTAFTETSDDFWSKNKSSNDESTVQASRDKDDFWSARRLSTGRMSEPNVEKDKEGNGFDTYKSAISAGGGDDLNVSNNEDDDFDIYKSFSDEGGNSSSNCQKNLGKRRGNYEHLRDERQGGFCDDRYRNFRGGRRHNGIPPRGSRNRGGPLWWSRKQSNELKDVNYCSTDNFNTGRESSCLTGDESEDKGEHSKSDSANRESESLGKNDDGKDDFGPSCSRRSNYEGGESCPFSVARSGSDQSFRRSTGGDYRSGRRGGNRGGRFRRQRCDIDNKSTWSDEEGKSCYDEWPDVNSRPLRDSWFASVGDKMPNSPPPPPPMSEVQVAWSEATKKTSKGTAAATKREEITAMQRKLEIRKQVSYDEDDPFA</sequence>
<evidence type="ECO:0000256" key="5">
    <source>
        <dbReference type="ARBA" id="ARBA00022454"/>
    </source>
</evidence>
<dbReference type="SUPFAM" id="SSF54928">
    <property type="entry name" value="RNA-binding domain, RBD"/>
    <property type="match status" value="1"/>
</dbReference>
<dbReference type="InterPro" id="IPR000504">
    <property type="entry name" value="RRM_dom"/>
</dbReference>
<dbReference type="InterPro" id="IPR033102">
    <property type="entry name" value="NELFE"/>
</dbReference>
<comment type="subcellular location">
    <subcellularLocation>
        <location evidence="2">Chromosome</location>
    </subcellularLocation>
    <subcellularLocation>
        <location evidence="1">Nucleus</location>
    </subcellularLocation>
</comment>
<protein>
    <recommendedName>
        <fullName evidence="4">Negative elongation factor E</fullName>
    </recommendedName>
</protein>
<dbReference type="Proteomes" id="UP000746747">
    <property type="component" value="Unassembled WGS sequence"/>
</dbReference>
<dbReference type="SMART" id="SM00360">
    <property type="entry name" value="RRM"/>
    <property type="match status" value="1"/>
</dbReference>
<feature type="region of interest" description="Disordered" evidence="13">
    <location>
        <begin position="465"/>
        <end position="504"/>
    </location>
</feature>
<keyword evidence="5" id="KW-0158">Chromosome</keyword>
<evidence type="ECO:0000256" key="11">
    <source>
        <dbReference type="PROSITE-ProRule" id="PRU00176"/>
    </source>
</evidence>
<keyword evidence="7 11" id="KW-0694">RNA-binding</keyword>
<dbReference type="GO" id="GO:0034244">
    <property type="term" value="P:negative regulation of transcription elongation by RNA polymerase II"/>
    <property type="evidence" value="ECO:0007669"/>
    <property type="project" value="TreeGrafter"/>
</dbReference>
<comment type="caution">
    <text evidence="15">The sequence shown here is derived from an EMBL/GenBank/DDBJ whole genome shotgun (WGS) entry which is preliminary data.</text>
</comment>
<evidence type="ECO:0000256" key="9">
    <source>
        <dbReference type="ARBA" id="ARBA00023163"/>
    </source>
</evidence>
<evidence type="ECO:0000256" key="13">
    <source>
        <dbReference type="SAM" id="MobiDB-lite"/>
    </source>
</evidence>
<keyword evidence="12" id="KW-0175">Coiled coil</keyword>
<dbReference type="EMBL" id="CAKAEH010001589">
    <property type="protein sequence ID" value="CAG9537816.1"/>
    <property type="molecule type" value="Genomic_DNA"/>
</dbReference>
<keyword evidence="9" id="KW-0804">Transcription</keyword>
<dbReference type="OrthoDB" id="378874at2759"/>
<dbReference type="InterPro" id="IPR012677">
    <property type="entry name" value="Nucleotide-bd_a/b_plait_sf"/>
</dbReference>
<keyword evidence="8" id="KW-0805">Transcription regulation</keyword>
<accession>A0A8J2Q5X3</accession>
<keyword evidence="6" id="KW-0678">Repressor</keyword>
<feature type="region of interest" description="Disordered" evidence="13">
    <location>
        <begin position="92"/>
        <end position="200"/>
    </location>
</feature>
<evidence type="ECO:0000256" key="7">
    <source>
        <dbReference type="ARBA" id="ARBA00022884"/>
    </source>
</evidence>
<evidence type="ECO:0000256" key="1">
    <source>
        <dbReference type="ARBA" id="ARBA00004123"/>
    </source>
</evidence>
<feature type="domain" description="RRM" evidence="14">
    <location>
        <begin position="288"/>
        <end position="358"/>
    </location>
</feature>
<organism evidence="15 16">
    <name type="scientific">Cercopithifilaria johnstoni</name>
    <dbReference type="NCBI Taxonomy" id="2874296"/>
    <lineage>
        <taxon>Eukaryota</taxon>
        <taxon>Metazoa</taxon>
        <taxon>Ecdysozoa</taxon>
        <taxon>Nematoda</taxon>
        <taxon>Chromadorea</taxon>
        <taxon>Rhabditida</taxon>
        <taxon>Spirurina</taxon>
        <taxon>Spiruromorpha</taxon>
        <taxon>Filarioidea</taxon>
        <taxon>Onchocercidae</taxon>
        <taxon>Cercopithifilaria</taxon>
    </lineage>
</organism>
<dbReference type="GO" id="GO:0032021">
    <property type="term" value="C:NELF complex"/>
    <property type="evidence" value="ECO:0007669"/>
    <property type="project" value="InterPro"/>
</dbReference>
<evidence type="ECO:0000313" key="16">
    <source>
        <dbReference type="Proteomes" id="UP000746747"/>
    </source>
</evidence>
<evidence type="ECO:0000256" key="8">
    <source>
        <dbReference type="ARBA" id="ARBA00023015"/>
    </source>
</evidence>
<feature type="coiled-coil region" evidence="12">
    <location>
        <begin position="49"/>
        <end position="76"/>
    </location>
</feature>
<feature type="compositionally biased region" description="Low complexity" evidence="13">
    <location>
        <begin position="189"/>
        <end position="200"/>
    </location>
</feature>
<proteinExistence type="inferred from homology"/>